<evidence type="ECO:0000313" key="18">
    <source>
        <dbReference type="EMBL" id="MCP1675602.1"/>
    </source>
</evidence>
<evidence type="ECO:0000256" key="14">
    <source>
        <dbReference type="ARBA" id="ARBA00023225"/>
    </source>
</evidence>
<keyword evidence="8" id="KW-0375">Hydrogen ion transport</keyword>
<protein>
    <recommendedName>
        <fullName evidence="4">Flagellum-specific ATP synthase</fullName>
        <ecNumber evidence="3">7.1.2.2</ecNumber>
    </recommendedName>
</protein>
<dbReference type="GO" id="GO:0016887">
    <property type="term" value="F:ATP hydrolysis activity"/>
    <property type="evidence" value="ECO:0007669"/>
    <property type="project" value="InterPro"/>
</dbReference>
<organism evidence="18 19">
    <name type="scientific">Natronocella acetinitrilica</name>
    <dbReference type="NCBI Taxonomy" id="414046"/>
    <lineage>
        <taxon>Bacteria</taxon>
        <taxon>Pseudomonadati</taxon>
        <taxon>Pseudomonadota</taxon>
        <taxon>Gammaproteobacteria</taxon>
        <taxon>Chromatiales</taxon>
        <taxon>Ectothiorhodospiraceae</taxon>
        <taxon>Natronocella</taxon>
    </lineage>
</organism>
<dbReference type="InterPro" id="IPR020003">
    <property type="entry name" value="ATPase_a/bsu_AS"/>
</dbReference>
<dbReference type="Proteomes" id="UP001205843">
    <property type="component" value="Unassembled WGS sequence"/>
</dbReference>
<keyword evidence="10" id="KW-0067">ATP-binding</keyword>
<dbReference type="InterPro" id="IPR000194">
    <property type="entry name" value="ATPase_F1/V1/A1_a/bsu_nucl-bd"/>
</dbReference>
<dbReference type="PANTHER" id="PTHR15184:SF81">
    <property type="entry name" value="FLAGELLUM-SPECIFIC ATP SYNTHASE"/>
    <property type="match status" value="1"/>
</dbReference>
<keyword evidence="14" id="KW-1006">Bacterial flagellum protein export</keyword>
<dbReference type="FunFam" id="3.40.50.12240:FF:000002">
    <property type="entry name" value="Flagellum-specific ATP synthase FliI"/>
    <property type="match status" value="1"/>
</dbReference>
<reference evidence="18" key="1">
    <citation type="submission" date="2022-03" db="EMBL/GenBank/DDBJ databases">
        <title>Genomic Encyclopedia of Type Strains, Phase III (KMG-III): the genomes of soil and plant-associated and newly described type strains.</title>
        <authorList>
            <person name="Whitman W."/>
        </authorList>
    </citation>
    <scope>NUCLEOTIDE SEQUENCE</scope>
    <source>
        <strain evidence="18">ANL 6-2</strain>
    </source>
</reference>
<dbReference type="GO" id="GO:0005524">
    <property type="term" value="F:ATP binding"/>
    <property type="evidence" value="ECO:0007669"/>
    <property type="project" value="UniProtKB-KW"/>
</dbReference>
<accession>A0AAE3G582</accession>
<dbReference type="GO" id="GO:0008564">
    <property type="term" value="F:protein-exporting ATPase activity"/>
    <property type="evidence" value="ECO:0007669"/>
    <property type="project" value="UniProtKB-EC"/>
</dbReference>
<dbReference type="GO" id="GO:0044780">
    <property type="term" value="P:bacterial-type flagellum assembly"/>
    <property type="evidence" value="ECO:0007669"/>
    <property type="project" value="InterPro"/>
</dbReference>
<dbReference type="InterPro" id="IPR050053">
    <property type="entry name" value="ATPase_alpha/beta_chains"/>
</dbReference>
<sequence>MTEPLDEQRAERWRQALAERESHLRPPRIEVQGTLRRMVGLTLEARGCQAPIGARCVIRSRDTEDVEAEVVGFGDDCLYLMPTGDVQGMTPGAVVIPQDGLYEAVVGDRLLGRILDGAGMPLDGRGPIRGQARVPLLGRGVNPLDRAPIRRPLDVGVRSINALLSVGQGQRMGLFAGSGVGKSVLLGMMTRYTDADVVVVGLIGERGREVKEFIDDILGEEGMRRAVVVAAPADSPPLMRLHGAMQATAIAEYFRDQGKRVLLLMDSLTRYAQAQREIGLAIGEPPTTKGYPPSVFARLPRLVERAGNGPAGGGSITAFYTVLAEGDDQQDPIADAARAILDGHVVLSRELADAGHYPAIDIEQSVSRAMINITDERHRAFAQRFKQIYGVYRQNQDLINVGAYQRGTDPRVDEAIALHPKLMEFLSQDLRQSDGFANSLAALEDLLAPPA</sequence>
<keyword evidence="11" id="KW-0653">Protein transport</keyword>
<dbReference type="Pfam" id="PF18269">
    <property type="entry name" value="T3SS_ATPase_C"/>
    <property type="match status" value="1"/>
</dbReference>
<dbReference type="RefSeq" id="WP_253479188.1">
    <property type="nucleotide sequence ID" value="NZ_JALJXV010000006.1"/>
</dbReference>
<dbReference type="EC" id="7.1.2.2" evidence="3"/>
<dbReference type="EMBL" id="JALJXV010000006">
    <property type="protein sequence ID" value="MCP1675602.1"/>
    <property type="molecule type" value="Genomic_DNA"/>
</dbReference>
<dbReference type="InterPro" id="IPR005714">
    <property type="entry name" value="ATPase_T3SS_FliI/YscN"/>
</dbReference>
<evidence type="ECO:0000256" key="1">
    <source>
        <dbReference type="ARBA" id="ARBA00004496"/>
    </source>
</evidence>
<feature type="domain" description="AAA+ ATPase" evidence="17">
    <location>
        <begin position="168"/>
        <end position="351"/>
    </location>
</feature>
<dbReference type="SUPFAM" id="SSF52540">
    <property type="entry name" value="P-loop containing nucleoside triphosphate hydrolases"/>
    <property type="match status" value="1"/>
</dbReference>
<dbReference type="CDD" id="cd01136">
    <property type="entry name" value="ATPase_flagellum-secretory_path_III"/>
    <property type="match status" value="1"/>
</dbReference>
<evidence type="ECO:0000256" key="3">
    <source>
        <dbReference type="ARBA" id="ARBA00012473"/>
    </source>
</evidence>
<evidence type="ECO:0000256" key="16">
    <source>
        <dbReference type="ARBA" id="ARBA00034006"/>
    </source>
</evidence>
<evidence type="ECO:0000256" key="11">
    <source>
        <dbReference type="ARBA" id="ARBA00022927"/>
    </source>
</evidence>
<dbReference type="GO" id="GO:0005737">
    <property type="term" value="C:cytoplasm"/>
    <property type="evidence" value="ECO:0007669"/>
    <property type="project" value="UniProtKB-SubCell"/>
</dbReference>
<evidence type="ECO:0000313" key="19">
    <source>
        <dbReference type="Proteomes" id="UP001205843"/>
    </source>
</evidence>
<dbReference type="SMART" id="SM00382">
    <property type="entry name" value="AAA"/>
    <property type="match status" value="1"/>
</dbReference>
<evidence type="ECO:0000256" key="4">
    <source>
        <dbReference type="ARBA" id="ARBA00020580"/>
    </source>
</evidence>
<dbReference type="GO" id="GO:0071973">
    <property type="term" value="P:bacterial-type flagellum-dependent cell motility"/>
    <property type="evidence" value="ECO:0007669"/>
    <property type="project" value="InterPro"/>
</dbReference>
<evidence type="ECO:0000256" key="5">
    <source>
        <dbReference type="ARBA" id="ARBA00022448"/>
    </source>
</evidence>
<keyword evidence="15" id="KW-0066">ATP synthesis</keyword>
<dbReference type="GO" id="GO:0030257">
    <property type="term" value="C:type III protein secretion system complex"/>
    <property type="evidence" value="ECO:0007669"/>
    <property type="project" value="InterPro"/>
</dbReference>
<evidence type="ECO:0000256" key="8">
    <source>
        <dbReference type="ARBA" id="ARBA00022781"/>
    </source>
</evidence>
<comment type="caution">
    <text evidence="18">The sequence shown here is derived from an EMBL/GenBank/DDBJ whole genome shotgun (WGS) entry which is preliminary data.</text>
</comment>
<comment type="subcellular location">
    <subcellularLocation>
        <location evidence="1">Cytoplasm</location>
    </subcellularLocation>
</comment>
<evidence type="ECO:0000256" key="13">
    <source>
        <dbReference type="ARBA" id="ARBA00023065"/>
    </source>
</evidence>
<dbReference type="PANTHER" id="PTHR15184">
    <property type="entry name" value="ATP SYNTHASE"/>
    <property type="match status" value="1"/>
</dbReference>
<dbReference type="InterPro" id="IPR003593">
    <property type="entry name" value="AAA+_ATPase"/>
</dbReference>
<comment type="catalytic activity">
    <reaction evidence="16">
        <text>ATP + H2O + cellular proteinSide 1 = ADP + phosphate + cellular proteinSide 2.</text>
        <dbReference type="EC" id="7.4.2.8"/>
    </reaction>
</comment>
<keyword evidence="19" id="KW-1185">Reference proteome</keyword>
<keyword evidence="5" id="KW-0813">Transport</keyword>
<proteinExistence type="inferred from homology"/>
<dbReference type="Gene3D" id="3.40.50.12240">
    <property type="match status" value="1"/>
</dbReference>
<dbReference type="CDD" id="cd18117">
    <property type="entry name" value="ATP-synt_flagellum-secretory_path_III_N"/>
    <property type="match status" value="1"/>
</dbReference>
<keyword evidence="6" id="KW-0963">Cytoplasm</keyword>
<evidence type="ECO:0000256" key="9">
    <source>
        <dbReference type="ARBA" id="ARBA00022795"/>
    </source>
</evidence>
<evidence type="ECO:0000259" key="17">
    <source>
        <dbReference type="SMART" id="SM00382"/>
    </source>
</evidence>
<keyword evidence="12" id="KW-1278">Translocase</keyword>
<keyword evidence="13" id="KW-0406">Ion transport</keyword>
<dbReference type="GO" id="GO:0046933">
    <property type="term" value="F:proton-transporting ATP synthase activity, rotational mechanism"/>
    <property type="evidence" value="ECO:0007669"/>
    <property type="project" value="TreeGrafter"/>
</dbReference>
<name>A0AAE3G582_9GAMM</name>
<evidence type="ECO:0000256" key="2">
    <source>
        <dbReference type="ARBA" id="ARBA00008936"/>
    </source>
</evidence>
<dbReference type="PROSITE" id="PS00152">
    <property type="entry name" value="ATPASE_ALPHA_BETA"/>
    <property type="match status" value="1"/>
</dbReference>
<dbReference type="AlphaFoldDB" id="A0AAE3G582"/>
<keyword evidence="7" id="KW-0547">Nucleotide-binding</keyword>
<evidence type="ECO:0000256" key="15">
    <source>
        <dbReference type="ARBA" id="ARBA00023310"/>
    </source>
</evidence>
<dbReference type="NCBIfam" id="TIGR03496">
    <property type="entry name" value="FliI_clade1"/>
    <property type="match status" value="1"/>
</dbReference>
<dbReference type="InterPro" id="IPR040627">
    <property type="entry name" value="T3SS_ATPase_C"/>
</dbReference>
<evidence type="ECO:0000256" key="10">
    <source>
        <dbReference type="ARBA" id="ARBA00022840"/>
    </source>
</evidence>
<dbReference type="Pfam" id="PF00006">
    <property type="entry name" value="ATP-synt_ab"/>
    <property type="match status" value="1"/>
</dbReference>
<dbReference type="NCBIfam" id="TIGR01026">
    <property type="entry name" value="fliI_yscN"/>
    <property type="match status" value="1"/>
</dbReference>
<keyword evidence="9" id="KW-1005">Bacterial flagellum biogenesis</keyword>
<dbReference type="InterPro" id="IPR027417">
    <property type="entry name" value="P-loop_NTPase"/>
</dbReference>
<comment type="similarity">
    <text evidence="2">Belongs to the ATPase alpha/beta chains family.</text>
</comment>
<evidence type="ECO:0000256" key="7">
    <source>
        <dbReference type="ARBA" id="ARBA00022741"/>
    </source>
</evidence>
<evidence type="ECO:0000256" key="12">
    <source>
        <dbReference type="ARBA" id="ARBA00022967"/>
    </source>
</evidence>
<evidence type="ECO:0000256" key="6">
    <source>
        <dbReference type="ARBA" id="ARBA00022490"/>
    </source>
</evidence>
<dbReference type="GO" id="GO:0030254">
    <property type="term" value="P:protein secretion by the type III secretion system"/>
    <property type="evidence" value="ECO:0007669"/>
    <property type="project" value="InterPro"/>
</dbReference>
<dbReference type="InterPro" id="IPR020005">
    <property type="entry name" value="FliI_clade1"/>
</dbReference>
<gene>
    <name evidence="18" type="ORF">J2T57_002752</name>
</gene>